<dbReference type="Proteomes" id="UP000198362">
    <property type="component" value="Unassembled WGS sequence"/>
</dbReference>
<gene>
    <name evidence="1" type="ORF">SAMN05421812_13128</name>
</gene>
<reference evidence="1 2" key="1">
    <citation type="submission" date="2017-06" db="EMBL/GenBank/DDBJ databases">
        <authorList>
            <person name="Kim H.J."/>
            <person name="Triplett B.A."/>
        </authorList>
    </citation>
    <scope>NUCLEOTIDE SEQUENCE [LARGE SCALE GENOMIC DNA]</scope>
    <source>
        <strain evidence="1 2">CGMCC 4.5593</strain>
    </source>
</reference>
<proteinExistence type="predicted"/>
<protein>
    <submittedName>
        <fullName evidence="1">Uncharacterized protein</fullName>
    </submittedName>
</protein>
<keyword evidence="2" id="KW-1185">Reference proteome</keyword>
<evidence type="ECO:0000313" key="2">
    <source>
        <dbReference type="Proteomes" id="UP000198362"/>
    </source>
</evidence>
<dbReference type="EMBL" id="FZPH01000031">
    <property type="protein sequence ID" value="SNT66040.1"/>
    <property type="molecule type" value="Genomic_DNA"/>
</dbReference>
<dbReference type="OrthoDB" id="3295050at2"/>
<name>A0A239PGF0_9ACTN</name>
<accession>A0A239PGF0</accession>
<dbReference type="RefSeq" id="WP_089255696.1">
    <property type="nucleotide sequence ID" value="NZ_FZPH01000031.1"/>
</dbReference>
<evidence type="ECO:0000313" key="1">
    <source>
        <dbReference type="EMBL" id="SNT66040.1"/>
    </source>
</evidence>
<organism evidence="1 2">
    <name type="scientific">Asanoa hainanensis</name>
    <dbReference type="NCBI Taxonomy" id="560556"/>
    <lineage>
        <taxon>Bacteria</taxon>
        <taxon>Bacillati</taxon>
        <taxon>Actinomycetota</taxon>
        <taxon>Actinomycetes</taxon>
        <taxon>Micromonosporales</taxon>
        <taxon>Micromonosporaceae</taxon>
        <taxon>Asanoa</taxon>
    </lineage>
</organism>
<sequence length="74" mass="8394">MGLWNLATDVAYSTGQPWNDRGRLRNQCYDKLFAAAVPWVYGQESYRPIWSPRQLSAMRATLGQAVHLLRVGIA</sequence>
<dbReference type="AlphaFoldDB" id="A0A239PGF0"/>